<dbReference type="InterPro" id="IPR013103">
    <property type="entry name" value="RVT_2"/>
</dbReference>
<evidence type="ECO:0000313" key="4">
    <source>
        <dbReference type="RefSeq" id="XP_060548679.1"/>
    </source>
</evidence>
<dbReference type="GeneID" id="132712152"/>
<organism evidence="3 4">
    <name type="scientific">Pantherophis guttatus</name>
    <name type="common">Corn snake</name>
    <name type="synonym">Elaphe guttata</name>
    <dbReference type="NCBI Taxonomy" id="94885"/>
    <lineage>
        <taxon>Eukaryota</taxon>
        <taxon>Metazoa</taxon>
        <taxon>Chordata</taxon>
        <taxon>Craniata</taxon>
        <taxon>Vertebrata</taxon>
        <taxon>Euteleostomi</taxon>
        <taxon>Lepidosauria</taxon>
        <taxon>Squamata</taxon>
        <taxon>Bifurcata</taxon>
        <taxon>Unidentata</taxon>
        <taxon>Episquamata</taxon>
        <taxon>Toxicofera</taxon>
        <taxon>Serpentes</taxon>
        <taxon>Colubroidea</taxon>
        <taxon>Colubridae</taxon>
        <taxon>Colubrinae</taxon>
        <taxon>Pantherophis</taxon>
    </lineage>
</organism>
<dbReference type="Pfam" id="PF14223">
    <property type="entry name" value="Retrotran_gag_2"/>
    <property type="match status" value="1"/>
</dbReference>
<keyword evidence="3" id="KW-1185">Reference proteome</keyword>
<dbReference type="SUPFAM" id="SSF56672">
    <property type="entry name" value="DNA/RNA polymerases"/>
    <property type="match status" value="1"/>
</dbReference>
<evidence type="ECO:0000313" key="5">
    <source>
        <dbReference type="RefSeq" id="XP_060548681.1"/>
    </source>
</evidence>
<accession>A0ABM3ZJX8</accession>
<gene>
    <name evidence="4 5" type="primary">LOC132712152</name>
</gene>
<feature type="domain" description="Reverse transcriptase Ty1/copia-type" evidence="2">
    <location>
        <begin position="553"/>
        <end position="792"/>
    </location>
</feature>
<reference evidence="4 5" key="1">
    <citation type="submission" date="2025-05" db="UniProtKB">
        <authorList>
            <consortium name="RefSeq"/>
        </authorList>
    </citation>
    <scope>IDENTIFICATION</scope>
    <source>
        <tissue evidence="4 5">Blood</tissue>
    </source>
</reference>
<feature type="region of interest" description="Disordered" evidence="1">
    <location>
        <begin position="1"/>
        <end position="22"/>
    </location>
</feature>
<protein>
    <submittedName>
        <fullName evidence="4 5">Uncharacterized protein LOC132712152</fullName>
    </submittedName>
</protein>
<dbReference type="InterPro" id="IPR043502">
    <property type="entry name" value="DNA/RNA_pol_sf"/>
</dbReference>
<evidence type="ECO:0000259" key="2">
    <source>
        <dbReference type="Pfam" id="PF07727"/>
    </source>
</evidence>
<evidence type="ECO:0000313" key="3">
    <source>
        <dbReference type="Proteomes" id="UP001652622"/>
    </source>
</evidence>
<sequence>MHAAEGDFPPLGGTEGGRVSPVALNARPMGEDEVRSIILRTLGLPTSCENPVVDLSILMQAATTLVTARDRIETQDNARPVRDIQSSPVTPLAGCRPKVTNNRLPSFNFPPNVVAPSTVQTVLNQPAGSFIPPTTATPSLVPAASGMSPMLPGLFSTPATNTVPAVTVLNTRSPPPESEVASAIETLTAVFGTDFQLFLAQRAAAASVNTSSMSATRSLPVVNGAGSPTAPPFSGAISGTAPTEVEAPGAHPRFSAEEQQRRLLHSGFQARVNSGPMQLGIPTSLTREEQSSSDQSADFKPTAAIPMPYCQFKSLQHLGQFSTSAPANANVLPSGFKTLNISGKNLNKWVKNVQLILMREGVLSLLLDPPPKPWTLEIDLLHHKAFCILLSSIDPALYPSIPHGLTIGEVWQKLIQWFCKNSNARRRISREFYSAKLKEGVDMSEHLCELNEIREELILRGEHVSERSLISIIINSLGPSWDNFISQLDSISYETLSLEVLSDKLIAEDKLRKERAASVIPQRYEDVFTLSDREQQNWRAAMDTELQSLKKLEVFTPTELPRNQKVIGTRWIFKKKPIGNGQFIYKARLVTQGFSQRFPDNYVDTFSPTVWPESVKTALTIAAIQGENVYQFDIQTAYLHAKLDQKMYVRAPQGVDHQESGIWLLNKSLYGFKQSGRRWYEGLTSSLNQMGFKISSADECVFIKNHQGIKETVLVYVDDILYVCKCEDRCKMFSKELSKNFALKPLGRIANFLGVQFVKTEKGYKLSQQDKITELIERCNMTEARPCDTPMQTDFLENMYVESEAFEQKTLYKSVIGSLLYIAGWTRPDISLTVNVLSRHSENPTQYHWSGIKRVLRYLKKTVNYSLLLEPDVSDKPSLCCYSDADWAGDFKSRKSILGYVILLNGSPIYWYSDKEKLIVTSTAEAEYVCLSKASNNLVWFDDLLINLWEKPVYPIDIYEDNMAAINISRADAVGQRSRHIDIYYKHVRQLTRTGFIRIVSCETKEQMADLLTKPLPRDQHQYLLDKISMTM</sequence>
<proteinExistence type="predicted"/>
<evidence type="ECO:0000256" key="1">
    <source>
        <dbReference type="SAM" id="MobiDB-lite"/>
    </source>
</evidence>
<dbReference type="PANTHER" id="PTHR11439">
    <property type="entry name" value="GAG-POL-RELATED RETROTRANSPOSON"/>
    <property type="match status" value="1"/>
</dbReference>
<name>A0ABM3ZJX8_PANGU</name>
<dbReference type="Proteomes" id="UP001652622">
    <property type="component" value="Unplaced"/>
</dbReference>
<dbReference type="CDD" id="cd09272">
    <property type="entry name" value="RNase_HI_RT_Ty1"/>
    <property type="match status" value="1"/>
</dbReference>
<dbReference type="Pfam" id="PF07727">
    <property type="entry name" value="RVT_2"/>
    <property type="match status" value="1"/>
</dbReference>
<dbReference type="PANTHER" id="PTHR11439:SF483">
    <property type="entry name" value="PEPTIDE SYNTHASE GLIP-LIKE, PUTATIVE (AFU_ORTHOLOGUE AFUA_3G12920)-RELATED"/>
    <property type="match status" value="1"/>
</dbReference>
<dbReference type="RefSeq" id="XP_060548681.1">
    <property type="nucleotide sequence ID" value="XM_060692698.1"/>
</dbReference>
<dbReference type="RefSeq" id="XP_060548679.1">
    <property type="nucleotide sequence ID" value="XM_060692696.1"/>
</dbReference>